<feature type="chain" id="PRO_5026306030" description="DUF3558 domain-containing protein" evidence="1">
    <location>
        <begin position="20"/>
        <end position="207"/>
    </location>
</feature>
<evidence type="ECO:0000313" key="3">
    <source>
        <dbReference type="Proteomes" id="UP000481109"/>
    </source>
</evidence>
<name>A0A6G4XKF9_9ACTN</name>
<comment type="caution">
    <text evidence="2">The sequence shown here is derived from an EMBL/GenBank/DDBJ whole genome shotgun (WGS) entry which is preliminary data.</text>
</comment>
<keyword evidence="3" id="KW-1185">Reference proteome</keyword>
<evidence type="ECO:0000313" key="2">
    <source>
        <dbReference type="EMBL" id="NGO78049.1"/>
    </source>
</evidence>
<accession>A0A6G4XKF9</accession>
<gene>
    <name evidence="2" type="ORF">G6045_20630</name>
</gene>
<evidence type="ECO:0000256" key="1">
    <source>
        <dbReference type="SAM" id="SignalP"/>
    </source>
</evidence>
<protein>
    <recommendedName>
        <fullName evidence="4">DUF3558 domain-containing protein</fullName>
    </recommendedName>
</protein>
<sequence>MNSRSWLASIGIMAVIASASGCTSKPNEPTGLSASEICDGTLDSSSRTALEKISGSSNFEENYFGTSEAFTLDRVVKNLHSDTSERATCYVSNKESAGKPLLDIDFEAVNRHPSPDPEGADRRNQYEFPMGEFAIVGEQGGATLFFSCPNKGDSGTTQFVKATLFTILPLAADEMTILNSVSRRLADKMGCADVANLPAKVPAPTGG</sequence>
<dbReference type="Proteomes" id="UP000481109">
    <property type="component" value="Unassembled WGS sequence"/>
</dbReference>
<organism evidence="2 3">
    <name type="scientific">Streptomyces mesophilus</name>
    <dbReference type="NCBI Taxonomy" id="1775132"/>
    <lineage>
        <taxon>Bacteria</taxon>
        <taxon>Bacillati</taxon>
        <taxon>Actinomycetota</taxon>
        <taxon>Actinomycetes</taxon>
        <taxon>Kitasatosporales</taxon>
        <taxon>Streptomycetaceae</taxon>
        <taxon>Streptomyces</taxon>
    </lineage>
</organism>
<keyword evidence="1" id="KW-0732">Signal</keyword>
<reference evidence="2 3" key="1">
    <citation type="submission" date="2020-02" db="EMBL/GenBank/DDBJ databases">
        <title>Whole-genome analyses of novel actinobacteria.</title>
        <authorList>
            <person name="Sahin N."/>
            <person name="Tokatli A."/>
        </authorList>
    </citation>
    <scope>NUCLEOTIDE SEQUENCE [LARGE SCALE GENOMIC DNA]</scope>
    <source>
        <strain evidence="2 3">YC504</strain>
    </source>
</reference>
<evidence type="ECO:0008006" key="4">
    <source>
        <dbReference type="Google" id="ProtNLM"/>
    </source>
</evidence>
<dbReference type="RefSeq" id="WP_165333506.1">
    <property type="nucleotide sequence ID" value="NZ_JAAKZW010000086.1"/>
</dbReference>
<dbReference type="PROSITE" id="PS51257">
    <property type="entry name" value="PROKAR_LIPOPROTEIN"/>
    <property type="match status" value="1"/>
</dbReference>
<dbReference type="AlphaFoldDB" id="A0A6G4XKF9"/>
<proteinExistence type="predicted"/>
<feature type="signal peptide" evidence="1">
    <location>
        <begin position="1"/>
        <end position="19"/>
    </location>
</feature>
<dbReference type="EMBL" id="JAAKZW010000086">
    <property type="protein sequence ID" value="NGO78049.1"/>
    <property type="molecule type" value="Genomic_DNA"/>
</dbReference>